<feature type="domain" description="Clp R" evidence="3">
    <location>
        <begin position="3"/>
        <end position="146"/>
    </location>
</feature>
<dbReference type="SUPFAM" id="SSF81923">
    <property type="entry name" value="Double Clp-N motif"/>
    <property type="match status" value="1"/>
</dbReference>
<evidence type="ECO:0000313" key="5">
    <source>
        <dbReference type="Proteomes" id="UP000718593"/>
    </source>
</evidence>
<evidence type="ECO:0000256" key="1">
    <source>
        <dbReference type="ARBA" id="ARBA00008675"/>
    </source>
</evidence>
<comment type="caution">
    <text evidence="4">The sequence shown here is derived from an EMBL/GenBank/DDBJ whole genome shotgun (WGS) entry which is preliminary data.</text>
</comment>
<evidence type="ECO:0000313" key="4">
    <source>
        <dbReference type="EMBL" id="MBF1165076.1"/>
    </source>
</evidence>
<comment type="similarity">
    <text evidence="1">Belongs to the ClpA/ClpB family.</text>
</comment>
<name>A0A930FZF0_9RHOO</name>
<dbReference type="Gene3D" id="1.10.1780.10">
    <property type="entry name" value="Clp, N-terminal domain"/>
    <property type="match status" value="1"/>
</dbReference>
<dbReference type="PROSITE" id="PS51903">
    <property type="entry name" value="CLP_R"/>
    <property type="match status" value="1"/>
</dbReference>
<dbReference type="EMBL" id="JABZMI010000147">
    <property type="protein sequence ID" value="MBF1165076.1"/>
    <property type="molecule type" value="Genomic_DNA"/>
</dbReference>
<dbReference type="AlphaFoldDB" id="A0A930FZF0"/>
<gene>
    <name evidence="4" type="ORF">HXL68_08545</name>
</gene>
<dbReference type="InterPro" id="IPR004176">
    <property type="entry name" value="Clp_R_N"/>
</dbReference>
<reference evidence="4" key="1">
    <citation type="submission" date="2020-04" db="EMBL/GenBank/DDBJ databases">
        <title>Deep metagenomics examines the oral microbiome during advanced dental caries in children, revealing novel taxa and co-occurrences with host molecules.</title>
        <authorList>
            <person name="Baker J.L."/>
            <person name="Morton J.T."/>
            <person name="Dinis M."/>
            <person name="Alvarez R."/>
            <person name="Tran N.C."/>
            <person name="Knight R."/>
            <person name="Edlund A."/>
        </authorList>
    </citation>
    <scope>NUCLEOTIDE SEQUENCE</scope>
    <source>
        <strain evidence="4">JCVI_32_bin.24</strain>
    </source>
</reference>
<organism evidence="4 5">
    <name type="scientific">Dechloromonas agitata</name>
    <dbReference type="NCBI Taxonomy" id="73030"/>
    <lineage>
        <taxon>Bacteria</taxon>
        <taxon>Pseudomonadati</taxon>
        <taxon>Pseudomonadota</taxon>
        <taxon>Betaproteobacteria</taxon>
        <taxon>Rhodocyclales</taxon>
        <taxon>Azonexaceae</taxon>
        <taxon>Dechloromonas</taxon>
    </lineage>
</organism>
<evidence type="ECO:0000259" key="3">
    <source>
        <dbReference type="PROSITE" id="PS51903"/>
    </source>
</evidence>
<proteinExistence type="inferred from homology"/>
<accession>A0A930FZF0</accession>
<protein>
    <submittedName>
        <fullName evidence="4">Type VI secretion system ATPase TssH</fullName>
    </submittedName>
</protein>
<keyword evidence="2" id="KW-0677">Repeat</keyword>
<dbReference type="FunFam" id="1.10.1780.10:FF:000003">
    <property type="entry name" value="ATP-dependent chaperone ClpB"/>
    <property type="match status" value="1"/>
</dbReference>
<feature type="non-terminal residue" evidence="4">
    <location>
        <position position="150"/>
    </location>
</feature>
<dbReference type="Proteomes" id="UP000718593">
    <property type="component" value="Unassembled WGS sequence"/>
</dbReference>
<sequence>MRLDKFTTKFQQALADAQSLALGNDQQFIEPQHLLLALINQDDGGTTSLLSRAGVNVPGLKRDLEQALTRLPKVEGHGGDVSVGRDLANLLNLTDKEAQKRGDQFIASEMFLLALCDDKNETGRIAKQHGFSRKSIEAAIMAVRGGQGVD</sequence>
<dbReference type="Pfam" id="PF02861">
    <property type="entry name" value="Clp_N"/>
    <property type="match status" value="1"/>
</dbReference>
<dbReference type="InterPro" id="IPR036628">
    <property type="entry name" value="Clp_N_dom_sf"/>
</dbReference>
<evidence type="ECO:0000256" key="2">
    <source>
        <dbReference type="PROSITE-ProRule" id="PRU01251"/>
    </source>
</evidence>